<dbReference type="SUPFAM" id="SSF158472">
    <property type="entry name" value="HAMP domain-like"/>
    <property type="match status" value="1"/>
</dbReference>
<evidence type="ECO:0000256" key="2">
    <source>
        <dbReference type="ARBA" id="ARBA00004370"/>
    </source>
</evidence>
<dbReference type="SUPFAM" id="SSF55874">
    <property type="entry name" value="ATPase domain of HSP90 chaperone/DNA topoisomerase II/histidine kinase"/>
    <property type="match status" value="1"/>
</dbReference>
<feature type="transmembrane region" description="Helical" evidence="11">
    <location>
        <begin position="182"/>
        <end position="206"/>
    </location>
</feature>
<dbReference type="CDD" id="cd00075">
    <property type="entry name" value="HATPase"/>
    <property type="match status" value="1"/>
</dbReference>
<keyword evidence="5" id="KW-0808">Transferase</keyword>
<dbReference type="InterPro" id="IPR036890">
    <property type="entry name" value="HATPase_C_sf"/>
</dbReference>
<evidence type="ECO:0000256" key="11">
    <source>
        <dbReference type="SAM" id="Phobius"/>
    </source>
</evidence>
<comment type="subcellular location">
    <subcellularLocation>
        <location evidence="2">Membrane</location>
    </subcellularLocation>
</comment>
<dbReference type="CDD" id="cd06225">
    <property type="entry name" value="HAMP"/>
    <property type="match status" value="1"/>
</dbReference>
<evidence type="ECO:0000256" key="4">
    <source>
        <dbReference type="ARBA" id="ARBA00022553"/>
    </source>
</evidence>
<feature type="non-terminal residue" evidence="14">
    <location>
        <position position="459"/>
    </location>
</feature>
<evidence type="ECO:0000256" key="3">
    <source>
        <dbReference type="ARBA" id="ARBA00012438"/>
    </source>
</evidence>
<evidence type="ECO:0000313" key="14">
    <source>
        <dbReference type="EMBL" id="MXV21987.1"/>
    </source>
</evidence>
<dbReference type="PROSITE" id="PS50109">
    <property type="entry name" value="HIS_KIN"/>
    <property type="match status" value="1"/>
</dbReference>
<dbReference type="PANTHER" id="PTHR45436">
    <property type="entry name" value="SENSOR HISTIDINE KINASE YKOH"/>
    <property type="match status" value="1"/>
</dbReference>
<dbReference type="EC" id="2.7.13.3" evidence="3"/>
<evidence type="ECO:0000256" key="5">
    <source>
        <dbReference type="ARBA" id="ARBA00022679"/>
    </source>
</evidence>
<dbReference type="EMBL" id="WVHK01000162">
    <property type="protein sequence ID" value="MXV21987.1"/>
    <property type="molecule type" value="Genomic_DNA"/>
</dbReference>
<keyword evidence="6 11" id="KW-0812">Transmembrane</keyword>
<dbReference type="InterPro" id="IPR004358">
    <property type="entry name" value="Sig_transdc_His_kin-like_C"/>
</dbReference>
<dbReference type="GO" id="GO:0005886">
    <property type="term" value="C:plasma membrane"/>
    <property type="evidence" value="ECO:0007669"/>
    <property type="project" value="TreeGrafter"/>
</dbReference>
<dbReference type="RefSeq" id="WP_160982599.1">
    <property type="nucleotide sequence ID" value="NZ_WVHK01000162.1"/>
</dbReference>
<keyword evidence="15" id="KW-1185">Reference proteome</keyword>
<name>A0A6I4YSN1_9DEIO</name>
<evidence type="ECO:0000256" key="6">
    <source>
        <dbReference type="ARBA" id="ARBA00022692"/>
    </source>
</evidence>
<dbReference type="InterPro" id="IPR003661">
    <property type="entry name" value="HisK_dim/P_dom"/>
</dbReference>
<dbReference type="PANTHER" id="PTHR45436:SF5">
    <property type="entry name" value="SENSOR HISTIDINE KINASE TRCS"/>
    <property type="match status" value="1"/>
</dbReference>
<dbReference type="InterPro" id="IPR003660">
    <property type="entry name" value="HAMP_dom"/>
</dbReference>
<dbReference type="AlphaFoldDB" id="A0A6I4YSN1"/>
<proteinExistence type="predicted"/>
<evidence type="ECO:0000313" key="15">
    <source>
        <dbReference type="Proteomes" id="UP000430519"/>
    </source>
</evidence>
<dbReference type="Gene3D" id="6.10.340.10">
    <property type="match status" value="1"/>
</dbReference>
<dbReference type="CDD" id="cd00082">
    <property type="entry name" value="HisKA"/>
    <property type="match status" value="1"/>
</dbReference>
<keyword evidence="7" id="KW-0418">Kinase</keyword>
<evidence type="ECO:0000256" key="8">
    <source>
        <dbReference type="ARBA" id="ARBA00022989"/>
    </source>
</evidence>
<reference evidence="14 15" key="1">
    <citation type="submission" date="2019-11" db="EMBL/GenBank/DDBJ databases">
        <title>Genome sequence of Deinococcus xianganensis Y35, AI-2 producing algicidal bacterium, isolated from lake water.</title>
        <authorList>
            <person name="Li Y."/>
        </authorList>
    </citation>
    <scope>NUCLEOTIDE SEQUENCE [LARGE SCALE GENOMIC DNA]</scope>
    <source>
        <strain evidence="14 15">Y35</strain>
    </source>
</reference>
<dbReference type="InterPro" id="IPR050428">
    <property type="entry name" value="TCS_sensor_his_kinase"/>
</dbReference>
<dbReference type="PRINTS" id="PR00344">
    <property type="entry name" value="BCTRLSENSOR"/>
</dbReference>
<gene>
    <name evidence="14" type="ORF">GLX28_20410</name>
</gene>
<organism evidence="14 15">
    <name type="scientific">Deinococcus xianganensis</name>
    <dbReference type="NCBI Taxonomy" id="1507289"/>
    <lineage>
        <taxon>Bacteria</taxon>
        <taxon>Thermotogati</taxon>
        <taxon>Deinococcota</taxon>
        <taxon>Deinococci</taxon>
        <taxon>Deinococcales</taxon>
        <taxon>Deinococcaceae</taxon>
        <taxon>Deinococcus</taxon>
    </lineage>
</organism>
<dbReference type="InterPro" id="IPR003594">
    <property type="entry name" value="HATPase_dom"/>
</dbReference>
<keyword evidence="8 11" id="KW-1133">Transmembrane helix</keyword>
<evidence type="ECO:0000259" key="12">
    <source>
        <dbReference type="PROSITE" id="PS50109"/>
    </source>
</evidence>
<keyword evidence="4" id="KW-0597">Phosphoprotein</keyword>
<sequence>MKLRLRLTVAYGLLFTGVLSVLSFAGYAALIREQFVTLDRVLVTTARLVESGILRSGRSYALDADTARPSRDGIVIVLRSYAPDGTLAQRSPNDPGLPVTAPWAPLRTPAPPAFWDAVPLPDWLARRDVVDGRRAFGTLGVSGQRWRRYVVQIRRETRTVGYVEALTPLARADDTAQAATRLLLTVLAGTVIGVLGITWVVAGAVLRPVTALTRAARAVAGSRDLTQRVQPGPPDELGQLTVTFNEMLGRLQRAWASQQRFVEDASHELRAPMTVLRGNLDLLRRYPHMDPAERDEVVADIDRETGRLSRLVEDLLLLAQREQDVPLRPQGVSLREVARTAVQDAQKLSPAHDVTLQLHPAGDPLTVPGHRDQLQQLLLILLDNAVKYSPPGTRVTVRVEGQPGSVQVDVEDQGNGINAEDLPHIFHRFYRADPARQRQGGTGLGLAIAQLIASRHDAA</sequence>
<dbReference type="Pfam" id="PF02518">
    <property type="entry name" value="HATPase_c"/>
    <property type="match status" value="1"/>
</dbReference>
<feature type="domain" description="Histidine kinase" evidence="12">
    <location>
        <begin position="264"/>
        <end position="459"/>
    </location>
</feature>
<dbReference type="SMART" id="SM00387">
    <property type="entry name" value="HATPase_c"/>
    <property type="match status" value="1"/>
</dbReference>
<dbReference type="InterPro" id="IPR005467">
    <property type="entry name" value="His_kinase_dom"/>
</dbReference>
<dbReference type="InterPro" id="IPR036097">
    <property type="entry name" value="HisK_dim/P_sf"/>
</dbReference>
<dbReference type="Gene3D" id="3.30.565.10">
    <property type="entry name" value="Histidine kinase-like ATPase, C-terminal domain"/>
    <property type="match status" value="1"/>
</dbReference>
<dbReference type="PROSITE" id="PS50885">
    <property type="entry name" value="HAMP"/>
    <property type="match status" value="1"/>
</dbReference>
<keyword evidence="10 11" id="KW-0472">Membrane</keyword>
<dbReference type="Pfam" id="PF00512">
    <property type="entry name" value="HisKA"/>
    <property type="match status" value="1"/>
</dbReference>
<dbReference type="Pfam" id="PF00672">
    <property type="entry name" value="HAMP"/>
    <property type="match status" value="1"/>
</dbReference>
<evidence type="ECO:0000256" key="9">
    <source>
        <dbReference type="ARBA" id="ARBA00023012"/>
    </source>
</evidence>
<keyword evidence="9" id="KW-0902">Two-component regulatory system</keyword>
<dbReference type="Proteomes" id="UP000430519">
    <property type="component" value="Unassembled WGS sequence"/>
</dbReference>
<evidence type="ECO:0000256" key="7">
    <source>
        <dbReference type="ARBA" id="ARBA00022777"/>
    </source>
</evidence>
<evidence type="ECO:0000256" key="1">
    <source>
        <dbReference type="ARBA" id="ARBA00000085"/>
    </source>
</evidence>
<protein>
    <recommendedName>
        <fullName evidence="3">histidine kinase</fullName>
        <ecNumber evidence="3">2.7.13.3</ecNumber>
    </recommendedName>
</protein>
<feature type="domain" description="HAMP" evidence="13">
    <location>
        <begin position="203"/>
        <end position="256"/>
    </location>
</feature>
<evidence type="ECO:0000259" key="13">
    <source>
        <dbReference type="PROSITE" id="PS50885"/>
    </source>
</evidence>
<dbReference type="SMART" id="SM00304">
    <property type="entry name" value="HAMP"/>
    <property type="match status" value="1"/>
</dbReference>
<dbReference type="GO" id="GO:0000155">
    <property type="term" value="F:phosphorelay sensor kinase activity"/>
    <property type="evidence" value="ECO:0007669"/>
    <property type="project" value="InterPro"/>
</dbReference>
<accession>A0A6I4YSN1</accession>
<dbReference type="SUPFAM" id="SSF47384">
    <property type="entry name" value="Homodimeric domain of signal transducing histidine kinase"/>
    <property type="match status" value="1"/>
</dbReference>
<comment type="catalytic activity">
    <reaction evidence="1">
        <text>ATP + protein L-histidine = ADP + protein N-phospho-L-histidine.</text>
        <dbReference type="EC" id="2.7.13.3"/>
    </reaction>
</comment>
<evidence type="ECO:0000256" key="10">
    <source>
        <dbReference type="ARBA" id="ARBA00023136"/>
    </source>
</evidence>
<dbReference type="Gene3D" id="1.10.287.130">
    <property type="match status" value="1"/>
</dbReference>
<dbReference type="FunFam" id="1.10.287.130:FF:000001">
    <property type="entry name" value="Two-component sensor histidine kinase"/>
    <property type="match status" value="1"/>
</dbReference>
<dbReference type="SMART" id="SM00388">
    <property type="entry name" value="HisKA"/>
    <property type="match status" value="1"/>
</dbReference>
<comment type="caution">
    <text evidence="14">The sequence shown here is derived from an EMBL/GenBank/DDBJ whole genome shotgun (WGS) entry which is preliminary data.</text>
</comment>